<accession>A0ABR2FV85</accession>
<organism evidence="2 3">
    <name type="scientific">Hibiscus sabdariffa</name>
    <name type="common">roselle</name>
    <dbReference type="NCBI Taxonomy" id="183260"/>
    <lineage>
        <taxon>Eukaryota</taxon>
        <taxon>Viridiplantae</taxon>
        <taxon>Streptophyta</taxon>
        <taxon>Embryophyta</taxon>
        <taxon>Tracheophyta</taxon>
        <taxon>Spermatophyta</taxon>
        <taxon>Magnoliopsida</taxon>
        <taxon>eudicotyledons</taxon>
        <taxon>Gunneridae</taxon>
        <taxon>Pentapetalae</taxon>
        <taxon>rosids</taxon>
        <taxon>malvids</taxon>
        <taxon>Malvales</taxon>
        <taxon>Malvaceae</taxon>
        <taxon>Malvoideae</taxon>
        <taxon>Hibiscus</taxon>
    </lineage>
</organism>
<gene>
    <name evidence="2" type="ORF">V6N12_022514</name>
</gene>
<dbReference type="EMBL" id="JBBPBM010000004">
    <property type="protein sequence ID" value="KAK8588057.1"/>
    <property type="molecule type" value="Genomic_DNA"/>
</dbReference>
<name>A0ABR2FV85_9ROSI</name>
<dbReference type="Proteomes" id="UP001472677">
    <property type="component" value="Unassembled WGS sequence"/>
</dbReference>
<reference evidence="2 3" key="1">
    <citation type="journal article" date="2024" name="G3 (Bethesda)">
        <title>Genome assembly of Hibiscus sabdariffa L. provides insights into metabolisms of medicinal natural products.</title>
        <authorList>
            <person name="Kim T."/>
        </authorList>
    </citation>
    <scope>NUCLEOTIDE SEQUENCE [LARGE SCALE GENOMIC DNA]</scope>
    <source>
        <strain evidence="2">TK-2024</strain>
        <tissue evidence="2">Old leaves</tissue>
    </source>
</reference>
<evidence type="ECO:0000256" key="1">
    <source>
        <dbReference type="SAM" id="MobiDB-lite"/>
    </source>
</evidence>
<proteinExistence type="predicted"/>
<feature type="region of interest" description="Disordered" evidence="1">
    <location>
        <begin position="129"/>
        <end position="168"/>
    </location>
</feature>
<feature type="compositionally biased region" description="Basic and acidic residues" evidence="1">
    <location>
        <begin position="159"/>
        <end position="168"/>
    </location>
</feature>
<protein>
    <submittedName>
        <fullName evidence="2">Uncharacterized protein</fullName>
    </submittedName>
</protein>
<evidence type="ECO:0000313" key="3">
    <source>
        <dbReference type="Proteomes" id="UP001472677"/>
    </source>
</evidence>
<evidence type="ECO:0000313" key="2">
    <source>
        <dbReference type="EMBL" id="KAK8588057.1"/>
    </source>
</evidence>
<keyword evidence="3" id="KW-1185">Reference proteome</keyword>
<sequence length="203" mass="22806">METKVCVTGAAGYLGSSFVKRLGYIIYCYAMQPQGIWVTFSSTLDLVEEYASSKAASEKELLRYGSGEIETPLSGFTRHKEQIVVRHPKIFGGIVAKSFDFAPRGSQEEQSYDFFPYFVEEQDVTPSQVVDLPQNMTPPPSPAPIHEETSEESSSSEKSSSERPPKFRSVRDLYRSTEAINDLFCLFVDSEPLNFDDAVKDER</sequence>
<comment type="caution">
    <text evidence="2">The sequence shown here is derived from an EMBL/GenBank/DDBJ whole genome shotgun (WGS) entry which is preliminary data.</text>
</comment>